<reference evidence="1" key="1">
    <citation type="submission" date="2024-10" db="EMBL/GenBank/DDBJ databases">
        <title>Genetic diversity among independent isolates of the Dolichocephalovirinae subfamily.</title>
        <authorList>
            <person name="Ely B."/>
            <person name="Thomas Q."/>
            <person name="Mohammadi T."/>
        </authorList>
    </citation>
    <scope>NUCLEOTIDE SEQUENCE</scope>
</reference>
<accession>A0AB74UH72</accession>
<gene>
    <name evidence="1" type="ORF">BL57_314</name>
</gene>
<dbReference type="EMBL" id="PQ287320">
    <property type="protein sequence ID" value="XHV10786.1"/>
    <property type="molecule type" value="Genomic_DNA"/>
</dbReference>
<evidence type="ECO:0000313" key="1">
    <source>
        <dbReference type="EMBL" id="XHV10786.1"/>
    </source>
</evidence>
<proteinExistence type="predicted"/>
<sequence>MSDLKLSDQHQRIVNNVIDTLDNLIHRNGKPPMSGEMPGNIADLDSIADNISAVLAAIPYNTKTLSAMLFMAQGLFRALVNYETVTVIELRRVRDALLPFRKKRTVVKLSEAAQRTLDFMVEALRFLAANDCEPPSGGEQMFNRISLLSRTGPDAKRLRDEAPTLAVVVTQVEAMFIDMWHYRDPSLKDVQDALAALEPFYRPPAPAIIIAPVEPPRARTVVKAEALELLDHLATTVSTLRMQMGPANADISLDRIKSLEAYVNQQEA</sequence>
<organism evidence="1">
    <name type="scientific">Caulobacter phage BL57</name>
    <dbReference type="NCBI Taxonomy" id="3348355"/>
    <lineage>
        <taxon>Viruses</taxon>
    </lineage>
</organism>
<protein>
    <submittedName>
        <fullName evidence="1">Uncharacterized protein</fullName>
    </submittedName>
</protein>
<name>A0AB74UH72_9VIRU</name>